<name>A0ABX0N2H0_9BURK</name>
<organism evidence="1 2">
    <name type="scientific">Massilia frigida</name>
    <dbReference type="NCBI Taxonomy" id="2609281"/>
    <lineage>
        <taxon>Bacteria</taxon>
        <taxon>Pseudomonadati</taxon>
        <taxon>Pseudomonadota</taxon>
        <taxon>Betaproteobacteria</taxon>
        <taxon>Burkholderiales</taxon>
        <taxon>Oxalobacteraceae</taxon>
        <taxon>Telluria group</taxon>
        <taxon>Massilia</taxon>
    </lineage>
</organism>
<evidence type="ECO:0008006" key="3">
    <source>
        <dbReference type="Google" id="ProtNLM"/>
    </source>
</evidence>
<evidence type="ECO:0000313" key="1">
    <source>
        <dbReference type="EMBL" id="NHZ79242.1"/>
    </source>
</evidence>
<evidence type="ECO:0000313" key="2">
    <source>
        <dbReference type="Proteomes" id="UP000621455"/>
    </source>
</evidence>
<reference evidence="1 2" key="1">
    <citation type="submission" date="2019-10" db="EMBL/GenBank/DDBJ databases">
        <title>Taxonomy of Antarctic Massilia spp.: description of Massilia rubra sp. nov., Massilia aquatica sp. nov., Massilia mucilaginosa sp. nov., Massilia frigida sp. nov. isolated from streams, lakes and regoliths.</title>
        <authorList>
            <person name="Holochova P."/>
            <person name="Sedlacek I."/>
            <person name="Kralova S."/>
            <person name="Maslanova I."/>
            <person name="Busse H.-J."/>
            <person name="Stankova E."/>
            <person name="Vrbovska V."/>
            <person name="Kovarovic V."/>
            <person name="Bartak M."/>
            <person name="Svec P."/>
            <person name="Pantucek R."/>
        </authorList>
    </citation>
    <scope>NUCLEOTIDE SEQUENCE [LARGE SCALE GENOMIC DNA]</scope>
    <source>
        <strain evidence="1 2">CCM 8695</strain>
    </source>
</reference>
<keyword evidence="2" id="KW-1185">Reference proteome</keyword>
<protein>
    <recommendedName>
        <fullName evidence="3">Binary cytotoxin component</fullName>
    </recommendedName>
</protein>
<dbReference type="EMBL" id="WHJG01000006">
    <property type="protein sequence ID" value="NHZ79242.1"/>
    <property type="molecule type" value="Genomic_DNA"/>
</dbReference>
<proteinExistence type="predicted"/>
<comment type="caution">
    <text evidence="1">The sequence shown here is derived from an EMBL/GenBank/DDBJ whole genome shotgun (WGS) entry which is preliminary data.</text>
</comment>
<gene>
    <name evidence="1" type="ORF">F2P44_08125</name>
</gene>
<dbReference type="Proteomes" id="UP000621455">
    <property type="component" value="Unassembled WGS sequence"/>
</dbReference>
<accession>A0ABX0N2H0</accession>
<sequence>MTGIITMEQLASLTPQLSPAQPALLRESTPRIIGGGMFWRPGIGLGAAIILELSADIDSLSQRIAQLPERAGATRPMVSHYLFMVKTLAAAWATRSRPALDAGLDGLRHLGESLLAQDAPPLATALLNMFHGRPSDGPGAVRLVDGLVRRLAAPSAALDAIDADVGSYLAQMACASADLETDTTLVTQRLQADQVHAFILAQQVNTLQGKLAEARARRHSHWLLGPEADEARQDITLHNGALESVMRQLDHIRNGQSAMMAEAAYLQGLLPTLSAYLSGMDRIGAGIRTLAAGTRALRAELDDLKNVLLAGPAVSSQVHAQLQAALPAWRTLTARIASFPPARAD</sequence>